<keyword evidence="6" id="KW-0677">Repeat</keyword>
<evidence type="ECO:0000256" key="5">
    <source>
        <dbReference type="ARBA" id="ARBA00022729"/>
    </source>
</evidence>
<dbReference type="InterPro" id="IPR006626">
    <property type="entry name" value="PbH1"/>
</dbReference>
<comment type="subcellular location">
    <subcellularLocation>
        <location evidence="1">Secreted</location>
    </subcellularLocation>
</comment>
<name>A0ABR3X393_9PEZI</name>
<dbReference type="EMBL" id="JAWRVE010000038">
    <property type="protein sequence ID" value="KAL1870163.1"/>
    <property type="molecule type" value="Genomic_DNA"/>
</dbReference>
<evidence type="ECO:0000256" key="10">
    <source>
        <dbReference type="ARBA" id="ARBA00023316"/>
    </source>
</evidence>
<dbReference type="Proteomes" id="UP001583177">
    <property type="component" value="Unassembled WGS sequence"/>
</dbReference>
<keyword evidence="5 14" id="KW-0732">Signal</keyword>
<comment type="similarity">
    <text evidence="2 13">Belongs to the glycosyl hydrolase 28 family.</text>
</comment>
<keyword evidence="7 13" id="KW-0378">Hydrolase</keyword>
<evidence type="ECO:0000256" key="6">
    <source>
        <dbReference type="ARBA" id="ARBA00022737"/>
    </source>
</evidence>
<evidence type="ECO:0000256" key="3">
    <source>
        <dbReference type="ARBA" id="ARBA00012736"/>
    </source>
</evidence>
<proteinExistence type="inferred from homology"/>
<organism evidence="15 16">
    <name type="scientific">Diaporthe australafricana</name>
    <dbReference type="NCBI Taxonomy" id="127596"/>
    <lineage>
        <taxon>Eukaryota</taxon>
        <taxon>Fungi</taxon>
        <taxon>Dikarya</taxon>
        <taxon>Ascomycota</taxon>
        <taxon>Pezizomycotina</taxon>
        <taxon>Sordariomycetes</taxon>
        <taxon>Sordariomycetidae</taxon>
        <taxon>Diaporthales</taxon>
        <taxon>Diaporthaceae</taxon>
        <taxon>Diaporthe</taxon>
    </lineage>
</organism>
<protein>
    <recommendedName>
        <fullName evidence="3">endo-polygalacturonase</fullName>
        <ecNumber evidence="3">3.2.1.15</ecNumber>
    </recommendedName>
</protein>
<evidence type="ECO:0000256" key="7">
    <source>
        <dbReference type="ARBA" id="ARBA00022801"/>
    </source>
</evidence>
<dbReference type="InterPro" id="IPR011050">
    <property type="entry name" value="Pectin_lyase_fold/virulence"/>
</dbReference>
<dbReference type="PANTHER" id="PTHR31884">
    <property type="entry name" value="POLYGALACTURONASE"/>
    <property type="match status" value="1"/>
</dbReference>
<dbReference type="SMART" id="SM00710">
    <property type="entry name" value="PbH1"/>
    <property type="match status" value="5"/>
</dbReference>
<keyword evidence="10" id="KW-0961">Cell wall biogenesis/degradation</keyword>
<evidence type="ECO:0000256" key="9">
    <source>
        <dbReference type="ARBA" id="ARBA00023295"/>
    </source>
</evidence>
<evidence type="ECO:0000256" key="4">
    <source>
        <dbReference type="ARBA" id="ARBA00022525"/>
    </source>
</evidence>
<feature type="signal peptide" evidence="14">
    <location>
        <begin position="1"/>
        <end position="21"/>
    </location>
</feature>
<accession>A0ABR3X393</accession>
<evidence type="ECO:0000256" key="13">
    <source>
        <dbReference type="RuleBase" id="RU361169"/>
    </source>
</evidence>
<evidence type="ECO:0000256" key="1">
    <source>
        <dbReference type="ARBA" id="ARBA00004613"/>
    </source>
</evidence>
<dbReference type="PROSITE" id="PS00502">
    <property type="entry name" value="POLYGALACTURONASE"/>
    <property type="match status" value="1"/>
</dbReference>
<dbReference type="InterPro" id="IPR050434">
    <property type="entry name" value="Glycosyl_hydrlase_28"/>
</dbReference>
<reference evidence="15 16" key="1">
    <citation type="journal article" date="2024" name="IMA Fungus">
        <title>IMA Genome - F19 : A genome assembly and annotation guide to empower mycologists, including annotated draft genome sequences of Ceratocystis pirilliformis, Diaporthe australafricana, Fusarium ophioides, Paecilomyces lecythidis, and Sporothrix stenoceras.</title>
        <authorList>
            <person name="Aylward J."/>
            <person name="Wilson A.M."/>
            <person name="Visagie C.M."/>
            <person name="Spraker J."/>
            <person name="Barnes I."/>
            <person name="Buitendag C."/>
            <person name="Ceriani C."/>
            <person name="Del Mar Angel L."/>
            <person name="du Plessis D."/>
            <person name="Fuchs T."/>
            <person name="Gasser K."/>
            <person name="Kramer D."/>
            <person name="Li W."/>
            <person name="Munsamy K."/>
            <person name="Piso A."/>
            <person name="Price J.L."/>
            <person name="Sonnekus B."/>
            <person name="Thomas C."/>
            <person name="van der Nest A."/>
            <person name="van Dijk A."/>
            <person name="van Heerden A."/>
            <person name="van Vuuren N."/>
            <person name="Yilmaz N."/>
            <person name="Duong T.A."/>
            <person name="van der Merwe N.A."/>
            <person name="Wingfield M.J."/>
            <person name="Wingfield B.D."/>
        </authorList>
    </citation>
    <scope>NUCLEOTIDE SEQUENCE [LARGE SCALE GENOMIC DNA]</scope>
    <source>
        <strain evidence="15 16">CMW 18300</strain>
    </source>
</reference>
<evidence type="ECO:0000313" key="15">
    <source>
        <dbReference type="EMBL" id="KAL1870163.1"/>
    </source>
</evidence>
<dbReference type="Pfam" id="PF00295">
    <property type="entry name" value="Glyco_hydro_28"/>
    <property type="match status" value="1"/>
</dbReference>
<gene>
    <name evidence="15" type="ORF">Daus18300_005227</name>
</gene>
<feature type="active site" evidence="12">
    <location>
        <position position="233"/>
    </location>
</feature>
<evidence type="ECO:0000256" key="11">
    <source>
        <dbReference type="ARBA" id="ARBA00034074"/>
    </source>
</evidence>
<evidence type="ECO:0000256" key="14">
    <source>
        <dbReference type="SAM" id="SignalP"/>
    </source>
</evidence>
<dbReference type="InterPro" id="IPR000743">
    <property type="entry name" value="Glyco_hydro_28"/>
</dbReference>
<keyword evidence="16" id="KW-1185">Reference proteome</keyword>
<sequence length="373" mass="39186">MPRSITIAAAALLGLVSGALAADNTTFACTFSGSDGYLQISAAKKSCSTIVLDNLEIPGGVTLNLEKLNDGTTVTFEGRTTWAYAEWEGSLFSVSGNNITVKGAPGSVLDGQGALWWDGLGGGGGVTKPKFFKANNLNDSVLDSINVLNAPKNFFSINYVNNLLVKDVICNNTAGDELNADGKTFGHNTDAFDINNADGVVIQNAKVWNQDDCVAVNSGQNVLFKDALCSGGHGGSIGSVGGRTNNIVNNITFENVLFEKSQQSVRIKTIANATGSVSDITYRNIVIDSLSDNADYGIIVSQSYNGVKGQPTNGVTIKNFNLQNVTGTVYKDAVNVYIECGDGSCSDWTWTDVKVAGGKKATNCQNVPQGISC</sequence>
<dbReference type="PANTHER" id="PTHR31884:SF1">
    <property type="entry name" value="POLYGALACTURONASE"/>
    <property type="match status" value="1"/>
</dbReference>
<dbReference type="Gene3D" id="2.160.20.10">
    <property type="entry name" value="Single-stranded right-handed beta-helix, Pectin lyase-like"/>
    <property type="match status" value="1"/>
</dbReference>
<dbReference type="EC" id="3.2.1.15" evidence="3"/>
<keyword evidence="8" id="KW-1015">Disulfide bond</keyword>
<keyword evidence="4" id="KW-0964">Secreted</keyword>
<dbReference type="InterPro" id="IPR012334">
    <property type="entry name" value="Pectin_lyas_fold"/>
</dbReference>
<comment type="catalytic activity">
    <reaction evidence="11">
        <text>(1,4-alpha-D-galacturonosyl)n+m + H2O = (1,4-alpha-D-galacturonosyl)n + (1,4-alpha-D-galacturonosyl)m.</text>
        <dbReference type="EC" id="3.2.1.15"/>
    </reaction>
</comment>
<evidence type="ECO:0000256" key="12">
    <source>
        <dbReference type="PROSITE-ProRule" id="PRU10052"/>
    </source>
</evidence>
<evidence type="ECO:0000256" key="8">
    <source>
        <dbReference type="ARBA" id="ARBA00023157"/>
    </source>
</evidence>
<dbReference type="SUPFAM" id="SSF51126">
    <property type="entry name" value="Pectin lyase-like"/>
    <property type="match status" value="1"/>
</dbReference>
<evidence type="ECO:0000313" key="16">
    <source>
        <dbReference type="Proteomes" id="UP001583177"/>
    </source>
</evidence>
<comment type="caution">
    <text evidence="15">The sequence shown here is derived from an EMBL/GenBank/DDBJ whole genome shotgun (WGS) entry which is preliminary data.</text>
</comment>
<evidence type="ECO:0000256" key="2">
    <source>
        <dbReference type="ARBA" id="ARBA00008834"/>
    </source>
</evidence>
<keyword evidence="9 13" id="KW-0326">Glycosidase</keyword>
<feature type="chain" id="PRO_5046302993" description="endo-polygalacturonase" evidence="14">
    <location>
        <begin position="22"/>
        <end position="373"/>
    </location>
</feature>